<organism evidence="1">
    <name type="scientific">Arundo donax</name>
    <name type="common">Giant reed</name>
    <name type="synonym">Donax arundinaceus</name>
    <dbReference type="NCBI Taxonomy" id="35708"/>
    <lineage>
        <taxon>Eukaryota</taxon>
        <taxon>Viridiplantae</taxon>
        <taxon>Streptophyta</taxon>
        <taxon>Embryophyta</taxon>
        <taxon>Tracheophyta</taxon>
        <taxon>Spermatophyta</taxon>
        <taxon>Magnoliopsida</taxon>
        <taxon>Liliopsida</taxon>
        <taxon>Poales</taxon>
        <taxon>Poaceae</taxon>
        <taxon>PACMAD clade</taxon>
        <taxon>Arundinoideae</taxon>
        <taxon>Arundineae</taxon>
        <taxon>Arundo</taxon>
    </lineage>
</organism>
<dbReference type="AlphaFoldDB" id="A0A0A9EHV1"/>
<name>A0A0A9EHV1_ARUDO</name>
<reference evidence="1" key="1">
    <citation type="submission" date="2014-09" db="EMBL/GenBank/DDBJ databases">
        <authorList>
            <person name="Magalhaes I.L.F."/>
            <person name="Oliveira U."/>
            <person name="Santos F.R."/>
            <person name="Vidigal T.H.D.A."/>
            <person name="Brescovit A.D."/>
            <person name="Santos A.J."/>
        </authorList>
    </citation>
    <scope>NUCLEOTIDE SEQUENCE</scope>
    <source>
        <tissue evidence="1">Shoot tissue taken approximately 20 cm above the soil surface</tissue>
    </source>
</reference>
<accession>A0A0A9EHV1</accession>
<reference evidence="1" key="2">
    <citation type="journal article" date="2015" name="Data Brief">
        <title>Shoot transcriptome of the giant reed, Arundo donax.</title>
        <authorList>
            <person name="Barrero R.A."/>
            <person name="Guerrero F.D."/>
            <person name="Moolhuijzen P."/>
            <person name="Goolsby J.A."/>
            <person name="Tidwell J."/>
            <person name="Bellgard S.E."/>
            <person name="Bellgard M.I."/>
        </authorList>
    </citation>
    <scope>NUCLEOTIDE SEQUENCE</scope>
    <source>
        <tissue evidence="1">Shoot tissue taken approximately 20 cm above the soil surface</tissue>
    </source>
</reference>
<proteinExistence type="predicted"/>
<protein>
    <submittedName>
        <fullName evidence="1">Uncharacterized protein</fullName>
    </submittedName>
</protein>
<sequence>MLKNRFCDASLEIGPIAKRSRILREVASVDDNHLQAGVSNPVLRRNRTCDALRNRNWKRRGVGR</sequence>
<evidence type="ECO:0000313" key="1">
    <source>
        <dbReference type="EMBL" id="JAE00340.1"/>
    </source>
</evidence>
<dbReference type="EMBL" id="GBRH01197556">
    <property type="protein sequence ID" value="JAE00340.1"/>
    <property type="molecule type" value="Transcribed_RNA"/>
</dbReference>